<dbReference type="Gene3D" id="3.30.420.40">
    <property type="match status" value="2"/>
</dbReference>
<accession>A0A0C3DLF3</accession>
<sequence length="486" mass="54913">MTYFGFWSVLVSAVVLFTQFVGAEETGSGVTRPQPIGIDFADTFVTASYAHAKDNITLLAAVSAKDEPYEQHLFLLRWEDPSHKYPSRISKSVKPSEWIRLFIVTKAQNCLDWLVRHIPFQDHPAATAIKNSGTGNWIQTMAEYVFGAAKALYLKTKGDTLSLEMTHEEIKDGFISLLKRVKEQALENRNTTITFAVLSLPDYFNDTIRAIAGEACREVGIQAISPVPRTTMGVWGAEIAHDDDTRVLILDHGKYHLTMRTYQTVRNRSKPLLQRYLSIDIFASATLDRELVNRVIETDAILKKQINSGANRARLREAIETARPKIKGSIDQLFARANDGSDNEDYNYNEWPLNIKDWWHGMEGSAVLRWEDVEYVEEEYVKNLAQTIKTFLVTLPMGREHSKKEDLDPEDIDAAVILTTGIDGDLLKRAINKALGREVNIIGGSFTDVILAANGAALVALKVLHSWEEEQESRDRYSDNFEHHEL</sequence>
<evidence type="ECO:0000313" key="3">
    <source>
        <dbReference type="Proteomes" id="UP000054321"/>
    </source>
</evidence>
<name>A0A0C3DLF3_OIDMZ</name>
<reference evidence="2 3" key="1">
    <citation type="submission" date="2014-04" db="EMBL/GenBank/DDBJ databases">
        <authorList>
            <consortium name="DOE Joint Genome Institute"/>
            <person name="Kuo A."/>
            <person name="Martino E."/>
            <person name="Perotto S."/>
            <person name="Kohler A."/>
            <person name="Nagy L.G."/>
            <person name="Floudas D."/>
            <person name="Copeland A."/>
            <person name="Barry K.W."/>
            <person name="Cichocki N."/>
            <person name="Veneault-Fourrey C."/>
            <person name="LaButti K."/>
            <person name="Lindquist E.A."/>
            <person name="Lipzen A."/>
            <person name="Lundell T."/>
            <person name="Morin E."/>
            <person name="Murat C."/>
            <person name="Sun H."/>
            <person name="Tunlid A."/>
            <person name="Henrissat B."/>
            <person name="Grigoriev I.V."/>
            <person name="Hibbett D.S."/>
            <person name="Martin F."/>
            <person name="Nordberg H.P."/>
            <person name="Cantor M.N."/>
            <person name="Hua S.X."/>
        </authorList>
    </citation>
    <scope>NUCLEOTIDE SEQUENCE [LARGE SCALE GENOMIC DNA]</scope>
    <source>
        <strain evidence="2 3">Zn</strain>
    </source>
</reference>
<evidence type="ECO:0000256" key="1">
    <source>
        <dbReference type="SAM" id="SignalP"/>
    </source>
</evidence>
<gene>
    <name evidence="2" type="ORF">OIDMADRAFT_178682</name>
</gene>
<feature type="chain" id="PRO_5002176752" evidence="1">
    <location>
        <begin position="24"/>
        <end position="486"/>
    </location>
</feature>
<reference evidence="3" key="2">
    <citation type="submission" date="2015-01" db="EMBL/GenBank/DDBJ databases">
        <title>Evolutionary Origins and Diversification of the Mycorrhizal Mutualists.</title>
        <authorList>
            <consortium name="DOE Joint Genome Institute"/>
            <consortium name="Mycorrhizal Genomics Consortium"/>
            <person name="Kohler A."/>
            <person name="Kuo A."/>
            <person name="Nagy L.G."/>
            <person name="Floudas D."/>
            <person name="Copeland A."/>
            <person name="Barry K.W."/>
            <person name="Cichocki N."/>
            <person name="Veneault-Fourrey C."/>
            <person name="LaButti K."/>
            <person name="Lindquist E.A."/>
            <person name="Lipzen A."/>
            <person name="Lundell T."/>
            <person name="Morin E."/>
            <person name="Murat C."/>
            <person name="Riley R."/>
            <person name="Ohm R."/>
            <person name="Sun H."/>
            <person name="Tunlid A."/>
            <person name="Henrissat B."/>
            <person name="Grigoriev I.V."/>
            <person name="Hibbett D.S."/>
            <person name="Martin F."/>
        </authorList>
    </citation>
    <scope>NUCLEOTIDE SEQUENCE [LARGE SCALE GENOMIC DNA]</scope>
    <source>
        <strain evidence="3">Zn</strain>
    </source>
</reference>
<dbReference type="Gene3D" id="3.90.640.10">
    <property type="entry name" value="Actin, Chain A, domain 4"/>
    <property type="match status" value="1"/>
</dbReference>
<feature type="signal peptide" evidence="1">
    <location>
        <begin position="1"/>
        <end position="23"/>
    </location>
</feature>
<organism evidence="2 3">
    <name type="scientific">Oidiodendron maius (strain Zn)</name>
    <dbReference type="NCBI Taxonomy" id="913774"/>
    <lineage>
        <taxon>Eukaryota</taxon>
        <taxon>Fungi</taxon>
        <taxon>Dikarya</taxon>
        <taxon>Ascomycota</taxon>
        <taxon>Pezizomycotina</taxon>
        <taxon>Leotiomycetes</taxon>
        <taxon>Leotiomycetes incertae sedis</taxon>
        <taxon>Myxotrichaceae</taxon>
        <taxon>Oidiodendron</taxon>
    </lineage>
</organism>
<proteinExistence type="predicted"/>
<keyword evidence="1" id="KW-0732">Signal</keyword>
<evidence type="ECO:0000313" key="2">
    <source>
        <dbReference type="EMBL" id="KIN02863.1"/>
    </source>
</evidence>
<dbReference type="HOGENOM" id="CLU_502599_0_0_1"/>
<keyword evidence="3" id="KW-1185">Reference proteome</keyword>
<protein>
    <submittedName>
        <fullName evidence="2">Uncharacterized protein</fullName>
    </submittedName>
</protein>
<dbReference type="AlphaFoldDB" id="A0A0C3DLF3"/>
<dbReference type="OrthoDB" id="4243133at2759"/>
<dbReference type="Proteomes" id="UP000054321">
    <property type="component" value="Unassembled WGS sequence"/>
</dbReference>
<dbReference type="InParanoid" id="A0A0C3DLF3"/>
<dbReference type="EMBL" id="KN832874">
    <property type="protein sequence ID" value="KIN02863.1"/>
    <property type="molecule type" value="Genomic_DNA"/>
</dbReference>